<feature type="transmembrane region" description="Helical" evidence="6">
    <location>
        <begin position="199"/>
        <end position="216"/>
    </location>
</feature>
<dbReference type="PANTHER" id="PTHR11814">
    <property type="entry name" value="SULFATE TRANSPORTER"/>
    <property type="match status" value="1"/>
</dbReference>
<evidence type="ECO:0000256" key="5">
    <source>
        <dbReference type="SAM" id="MobiDB-lite"/>
    </source>
</evidence>
<evidence type="ECO:0000259" key="7">
    <source>
        <dbReference type="Pfam" id="PF00916"/>
    </source>
</evidence>
<feature type="transmembrane region" description="Helical" evidence="6">
    <location>
        <begin position="343"/>
        <end position="361"/>
    </location>
</feature>
<dbReference type="InterPro" id="IPR011547">
    <property type="entry name" value="SLC26A/SulP_dom"/>
</dbReference>
<gene>
    <name evidence="8" type="ORF">SAMN05216377_101419</name>
</gene>
<feature type="transmembrane region" description="Helical" evidence="6">
    <location>
        <begin position="223"/>
        <end position="244"/>
    </location>
</feature>
<dbReference type="STRING" id="366584.SAMN05216377_101419"/>
<feature type="transmembrane region" description="Helical" evidence="6">
    <location>
        <begin position="406"/>
        <end position="432"/>
    </location>
</feature>
<dbReference type="AlphaFoldDB" id="A0A1G7ELR8"/>
<dbReference type="EMBL" id="FNBE01000001">
    <property type="protein sequence ID" value="SDE64628.1"/>
    <property type="molecule type" value="Genomic_DNA"/>
</dbReference>
<keyword evidence="2 6" id="KW-0812">Transmembrane</keyword>
<evidence type="ECO:0000313" key="9">
    <source>
        <dbReference type="Proteomes" id="UP000198967"/>
    </source>
</evidence>
<evidence type="ECO:0000256" key="2">
    <source>
        <dbReference type="ARBA" id="ARBA00022692"/>
    </source>
</evidence>
<dbReference type="GO" id="GO:0016020">
    <property type="term" value="C:membrane"/>
    <property type="evidence" value="ECO:0007669"/>
    <property type="project" value="UniProtKB-SubCell"/>
</dbReference>
<evidence type="ECO:0000256" key="4">
    <source>
        <dbReference type="ARBA" id="ARBA00023136"/>
    </source>
</evidence>
<feature type="transmembrane region" description="Helical" evidence="6">
    <location>
        <begin position="368"/>
        <end position="386"/>
    </location>
</feature>
<evidence type="ECO:0000256" key="1">
    <source>
        <dbReference type="ARBA" id="ARBA00004141"/>
    </source>
</evidence>
<reference evidence="8 9" key="1">
    <citation type="submission" date="2016-10" db="EMBL/GenBank/DDBJ databases">
        <authorList>
            <person name="de Groot N.N."/>
        </authorList>
    </citation>
    <scope>NUCLEOTIDE SEQUENCE [LARGE SCALE GENOMIC DNA]</scope>
    <source>
        <strain evidence="8 9">CGMCC 4.3143</strain>
    </source>
</reference>
<name>A0A1G7ELR8_PSEOR</name>
<evidence type="ECO:0000313" key="8">
    <source>
        <dbReference type="EMBL" id="SDE64628.1"/>
    </source>
</evidence>
<evidence type="ECO:0000256" key="6">
    <source>
        <dbReference type="SAM" id="Phobius"/>
    </source>
</evidence>
<keyword evidence="3 6" id="KW-1133">Transmembrane helix</keyword>
<evidence type="ECO:0000256" key="3">
    <source>
        <dbReference type="ARBA" id="ARBA00022989"/>
    </source>
</evidence>
<comment type="subcellular location">
    <subcellularLocation>
        <location evidence="1">Membrane</location>
        <topology evidence="1">Multi-pass membrane protein</topology>
    </subcellularLocation>
</comment>
<feature type="compositionally biased region" description="Polar residues" evidence="5">
    <location>
        <begin position="442"/>
        <end position="456"/>
    </location>
</feature>
<sequence length="570" mass="57285">MPDAPTGTLRGRWPGRPWAVAGRRLRALLPRRGDYDLRPRTVRADLVAGVTVGVVALPLALAFGESAGVGPAAGMVTAVVAGVVAAVFGGSGLQVSGPTGAMAVVLAPIVAAHGVGAVAVVSALAGLFVILAGVLRLGGLVSNLPWPVVEGFTVGIACVIGLQQVPAALGLAAEPGHGVLPTAWTALGRAFSGPDLAPLLWSVGTVAVVAVIMVGAPRLRPGLPGSLVAVVVVTVAAEVAHAPLRRIGVLPQGLPSPTLPTLDPAASSPLLGAALAVAALAAVESLLSARVAASMAGARGAYDPDRELVGQGLASVAGGLFGGMPATGAIARTAVNVRSGARTRLAAVVHAAVILGVVYLATGPVSRIPSAALAGVLLVTSVRMVSLPTVRAVLRSGPSAALSFGVTALLTVVLDLVQAIEIGLVVAALLALRSARPPEASTMDSPDIRSTTTCGRSATHRRSTPSQIRSAAPKKRAPCRRNTAISPSSGRTGPGTASRWAPLSRARRRELVLALDAMGTTVLFKGLRAEHRGLLGRTGTLETVDGAHVVDDLGVAVDLARSRVRADRDS</sequence>
<proteinExistence type="predicted"/>
<feature type="transmembrane region" description="Helical" evidence="6">
    <location>
        <begin position="264"/>
        <end position="287"/>
    </location>
</feature>
<protein>
    <submittedName>
        <fullName evidence="8">Sulfate permease, SulP family</fullName>
    </submittedName>
</protein>
<accession>A0A1G7ELR8</accession>
<feature type="transmembrane region" description="Helical" evidence="6">
    <location>
        <begin position="308"/>
        <end position="331"/>
    </location>
</feature>
<dbReference type="GO" id="GO:0055085">
    <property type="term" value="P:transmembrane transport"/>
    <property type="evidence" value="ECO:0007669"/>
    <property type="project" value="InterPro"/>
</dbReference>
<keyword evidence="9" id="KW-1185">Reference proteome</keyword>
<keyword evidence="4 6" id="KW-0472">Membrane</keyword>
<feature type="transmembrane region" description="Helical" evidence="6">
    <location>
        <begin position="46"/>
        <end position="63"/>
    </location>
</feature>
<organism evidence="8 9">
    <name type="scientific">Pseudonocardia oroxyli</name>
    <dbReference type="NCBI Taxonomy" id="366584"/>
    <lineage>
        <taxon>Bacteria</taxon>
        <taxon>Bacillati</taxon>
        <taxon>Actinomycetota</taxon>
        <taxon>Actinomycetes</taxon>
        <taxon>Pseudonocardiales</taxon>
        <taxon>Pseudonocardiaceae</taxon>
        <taxon>Pseudonocardia</taxon>
    </lineage>
</organism>
<feature type="transmembrane region" description="Helical" evidence="6">
    <location>
        <begin position="102"/>
        <end position="135"/>
    </location>
</feature>
<dbReference type="Pfam" id="PF00916">
    <property type="entry name" value="Sulfate_transp"/>
    <property type="match status" value="1"/>
</dbReference>
<feature type="domain" description="SLC26A/SulP transporter" evidence="7">
    <location>
        <begin position="43"/>
        <end position="394"/>
    </location>
</feature>
<dbReference type="InterPro" id="IPR001902">
    <property type="entry name" value="SLC26A/SulP_fam"/>
</dbReference>
<feature type="region of interest" description="Disordered" evidence="5">
    <location>
        <begin position="438"/>
        <end position="501"/>
    </location>
</feature>
<dbReference type="Proteomes" id="UP000198967">
    <property type="component" value="Unassembled WGS sequence"/>
</dbReference>
<feature type="transmembrane region" description="Helical" evidence="6">
    <location>
        <begin position="69"/>
        <end position="90"/>
    </location>
</feature>